<evidence type="ECO:0008006" key="5">
    <source>
        <dbReference type="Google" id="ProtNLM"/>
    </source>
</evidence>
<comment type="caution">
    <text evidence="3">The sequence shown here is derived from an EMBL/GenBank/DDBJ whole genome shotgun (WGS) entry which is preliminary data.</text>
</comment>
<protein>
    <recommendedName>
        <fullName evidence="5">Lipoprotein</fullName>
    </recommendedName>
</protein>
<keyword evidence="2" id="KW-0732">Signal</keyword>
<evidence type="ECO:0000313" key="3">
    <source>
        <dbReference type="EMBL" id="HJD40638.1"/>
    </source>
</evidence>
<dbReference type="PROSITE" id="PS51257">
    <property type="entry name" value="PROKAR_LIPOPROTEIN"/>
    <property type="match status" value="1"/>
</dbReference>
<evidence type="ECO:0000256" key="1">
    <source>
        <dbReference type="SAM" id="MobiDB-lite"/>
    </source>
</evidence>
<dbReference type="EMBL" id="DWUX01000202">
    <property type="protein sequence ID" value="HJD40638.1"/>
    <property type="molecule type" value="Genomic_DNA"/>
</dbReference>
<feature type="region of interest" description="Disordered" evidence="1">
    <location>
        <begin position="33"/>
        <end position="61"/>
    </location>
</feature>
<feature type="chain" id="PRO_5039259821" description="Lipoprotein" evidence="2">
    <location>
        <begin position="27"/>
        <end position="168"/>
    </location>
</feature>
<organism evidence="3 4">
    <name type="scientific">Candidatus Blautia stercoripullorum</name>
    <dbReference type="NCBI Taxonomy" id="2838502"/>
    <lineage>
        <taxon>Bacteria</taxon>
        <taxon>Bacillati</taxon>
        <taxon>Bacillota</taxon>
        <taxon>Clostridia</taxon>
        <taxon>Lachnospirales</taxon>
        <taxon>Lachnospiraceae</taxon>
        <taxon>Blautia</taxon>
    </lineage>
</organism>
<sequence length="168" mass="18334">MKKATFPALGLLAGSLVFLSGCQAGADLGVSSQPMSEVSAQETQASASSSQNEPRSVRENTTRSENAFYNDLLYREYSLGKRVEAGTATITKADILSASDAPSQIVIFRDNAIWKTLDYQGEDIKVDIPEDGNYCYMVADANKALWDITELVDTEVIGDIEDWIIPLE</sequence>
<dbReference type="AlphaFoldDB" id="A0A9D2U6L1"/>
<reference evidence="3" key="2">
    <citation type="submission" date="2021-04" db="EMBL/GenBank/DDBJ databases">
        <authorList>
            <person name="Gilroy R."/>
        </authorList>
    </citation>
    <scope>NUCLEOTIDE SEQUENCE</scope>
    <source>
        <strain evidence="3">ChiW19-6364</strain>
    </source>
</reference>
<name>A0A9D2U6L1_9FIRM</name>
<accession>A0A9D2U6L1</accession>
<proteinExistence type="predicted"/>
<feature type="compositionally biased region" description="Low complexity" evidence="1">
    <location>
        <begin position="36"/>
        <end position="53"/>
    </location>
</feature>
<dbReference type="Proteomes" id="UP000823850">
    <property type="component" value="Unassembled WGS sequence"/>
</dbReference>
<feature type="signal peptide" evidence="2">
    <location>
        <begin position="1"/>
        <end position="26"/>
    </location>
</feature>
<evidence type="ECO:0000313" key="4">
    <source>
        <dbReference type="Proteomes" id="UP000823850"/>
    </source>
</evidence>
<evidence type="ECO:0000256" key="2">
    <source>
        <dbReference type="SAM" id="SignalP"/>
    </source>
</evidence>
<reference evidence="3" key="1">
    <citation type="journal article" date="2021" name="PeerJ">
        <title>Extensive microbial diversity within the chicken gut microbiome revealed by metagenomics and culture.</title>
        <authorList>
            <person name="Gilroy R."/>
            <person name="Ravi A."/>
            <person name="Getino M."/>
            <person name="Pursley I."/>
            <person name="Horton D.L."/>
            <person name="Alikhan N.F."/>
            <person name="Baker D."/>
            <person name="Gharbi K."/>
            <person name="Hall N."/>
            <person name="Watson M."/>
            <person name="Adriaenssens E.M."/>
            <person name="Foster-Nyarko E."/>
            <person name="Jarju S."/>
            <person name="Secka A."/>
            <person name="Antonio M."/>
            <person name="Oren A."/>
            <person name="Chaudhuri R.R."/>
            <person name="La Ragione R."/>
            <person name="Hildebrand F."/>
            <person name="Pallen M.J."/>
        </authorList>
    </citation>
    <scope>NUCLEOTIDE SEQUENCE</scope>
    <source>
        <strain evidence="3">ChiW19-6364</strain>
    </source>
</reference>
<gene>
    <name evidence="3" type="ORF">H9913_11485</name>
</gene>